<comment type="caution">
    <text evidence="1">The sequence shown here is derived from an EMBL/GenBank/DDBJ whole genome shotgun (WGS) entry which is preliminary data.</text>
</comment>
<evidence type="ECO:0000313" key="2">
    <source>
        <dbReference type="Proteomes" id="UP000674318"/>
    </source>
</evidence>
<dbReference type="OrthoDB" id="271972at2759"/>
<dbReference type="RefSeq" id="XP_067755737.1">
    <property type="nucleotide sequence ID" value="XM_067899498.1"/>
</dbReference>
<dbReference type="Proteomes" id="UP000674318">
    <property type="component" value="Chromosome 28"/>
</dbReference>
<protein>
    <submittedName>
        <fullName evidence="1">Uncharacterized protein</fullName>
    </submittedName>
</protein>
<dbReference type="KEGG" id="phet:94289575"/>
<organism evidence="1 2">
    <name type="scientific">Porcisia hertigi</name>
    <dbReference type="NCBI Taxonomy" id="2761500"/>
    <lineage>
        <taxon>Eukaryota</taxon>
        <taxon>Discoba</taxon>
        <taxon>Euglenozoa</taxon>
        <taxon>Kinetoplastea</taxon>
        <taxon>Metakinetoplastina</taxon>
        <taxon>Trypanosomatida</taxon>
        <taxon>Trypanosomatidae</taxon>
        <taxon>Leishmaniinae</taxon>
        <taxon>Porcisia</taxon>
    </lineage>
</organism>
<keyword evidence="2" id="KW-1185">Reference proteome</keyword>
<dbReference type="GeneID" id="94289575"/>
<dbReference type="EMBL" id="JAFJZO010000028">
    <property type="protein sequence ID" value="KAG5500403.1"/>
    <property type="molecule type" value="Genomic_DNA"/>
</dbReference>
<proteinExistence type="predicted"/>
<accession>A0A836IGY1</accession>
<name>A0A836IGY1_9TRYP</name>
<gene>
    <name evidence="1" type="ORF">JKF63_03495</name>
</gene>
<reference evidence="1 2" key="1">
    <citation type="submission" date="2021-02" db="EMBL/GenBank/DDBJ databases">
        <title>Porcisia hertigi Genome sequencing and assembly.</title>
        <authorList>
            <person name="Almutairi H."/>
            <person name="Gatherer D."/>
        </authorList>
    </citation>
    <scope>NUCLEOTIDE SEQUENCE [LARGE SCALE GENOMIC DNA]</scope>
    <source>
        <strain evidence="1 2">C119</strain>
    </source>
</reference>
<dbReference type="AlphaFoldDB" id="A0A836IGY1"/>
<evidence type="ECO:0000313" key="1">
    <source>
        <dbReference type="EMBL" id="KAG5500403.1"/>
    </source>
</evidence>
<sequence>MFSPESTDLDTPHLVISAYHNQADFAAFLITEYFIKPSKQIEDVREDDTHGLLPLVSLDALLPNCDIEKVAGRICDETHLINERHVQRRKPYHILEKPLIIPAILAALLHRILFEKAGIIISSTTFDLWASKALGFPARTSRLWMNACAHVEEALKTSSVKELLSKHNAYESGVHAIKRQASSKGLLFPLWSNACSTLCASLGVPLLSTETYRMHFDQAIECAISFRKEIASKTSSSLREKGASGFNLHAAGEPELCSCVVFHSFFRKLEILFCGVINSKVKINVSAQVSCAVFVGCLNAFTYYRYSASKAETVYKLLDTVAQVTDGRCLAYRFDLKSVGVPDLPGYLQRAAVLSSDEVFSGILQRGVRKVPRISSACTLPRFADMNCSAINMAETYSFCSLTAARPQSNELCGCSESVWLDGHPDSEEEEEEQSFLETTTIILDAVGDEKCSQYLLSPEEAAAKRQVHEKLYGGKRERRS</sequence>